<dbReference type="InterPro" id="IPR013785">
    <property type="entry name" value="Aldolase_TIM"/>
</dbReference>
<dbReference type="RefSeq" id="WP_093250458.1">
    <property type="nucleotide sequence ID" value="NZ_FNQM01000003.1"/>
</dbReference>
<dbReference type="EMBL" id="FNQM01000003">
    <property type="protein sequence ID" value="SEA12821.1"/>
    <property type="molecule type" value="Genomic_DNA"/>
</dbReference>
<dbReference type="Proteomes" id="UP000198703">
    <property type="component" value="Unassembled WGS sequence"/>
</dbReference>
<feature type="active site" description="Schiff-base intermediate with substrate" evidence="3">
    <location>
        <position position="170"/>
    </location>
</feature>
<feature type="active site" description="Proton donor/acceptor" evidence="3">
    <location>
        <position position="141"/>
    </location>
</feature>
<dbReference type="InterPro" id="IPR002220">
    <property type="entry name" value="DapA-like"/>
</dbReference>
<sequence>MTDAPAAPRGVYAALPCPLTADFDVDAAPLAALAARLAAAAGVSGFLLNGHAGENAVLPLEAQLRVVGIVRAAAPGAYLVAGVNAESALVAAAHAAGLEAAGADALMVFPPNGWALYVEREMALAHHRAVIEATTAPIMLYQASISAGRMAHGPDTLAALCALPRVVGVKEGSWEVAAYEANRRLVKATRPQVAVYGSGDEHLLTSFVIGSEGSLVSLAAVAPEPVATLFAAVERGDLDAARAAHERIYPLARAIYREPPGGRANARLKTCLALQGHFPSDRMAPPTPETPAQERAALRAALVHAGALDA</sequence>
<keyword evidence="1 2" id="KW-0456">Lyase</keyword>
<evidence type="ECO:0000256" key="1">
    <source>
        <dbReference type="ARBA" id="ARBA00023239"/>
    </source>
</evidence>
<dbReference type="Gene3D" id="3.20.20.70">
    <property type="entry name" value="Aldolase class I"/>
    <property type="match status" value="1"/>
</dbReference>
<dbReference type="STRING" id="89524.SAMN05444370_103167"/>
<comment type="similarity">
    <text evidence="2">Belongs to the DapA family.</text>
</comment>
<dbReference type="CDD" id="cd00408">
    <property type="entry name" value="DHDPS-like"/>
    <property type="match status" value="1"/>
</dbReference>
<evidence type="ECO:0000256" key="2">
    <source>
        <dbReference type="PIRNR" id="PIRNR001365"/>
    </source>
</evidence>
<proteinExistence type="inferred from homology"/>
<protein>
    <submittedName>
        <fullName evidence="4">4-hydroxy-tetrahydrodipicolinate synthase</fullName>
    </submittedName>
</protein>
<evidence type="ECO:0000256" key="3">
    <source>
        <dbReference type="PIRSR" id="PIRSR001365-1"/>
    </source>
</evidence>
<dbReference type="GO" id="GO:0008840">
    <property type="term" value="F:4-hydroxy-tetrahydrodipicolinate synthase activity"/>
    <property type="evidence" value="ECO:0007669"/>
    <property type="project" value="TreeGrafter"/>
</dbReference>
<evidence type="ECO:0000313" key="4">
    <source>
        <dbReference type="EMBL" id="SEA12821.1"/>
    </source>
</evidence>
<gene>
    <name evidence="4" type="ORF">SAMN05444370_103167</name>
</gene>
<dbReference type="PANTHER" id="PTHR12128">
    <property type="entry name" value="DIHYDRODIPICOLINATE SYNTHASE"/>
    <property type="match status" value="1"/>
</dbReference>
<accession>A0A1H3YNQ8</accession>
<dbReference type="PIRSF" id="PIRSF001365">
    <property type="entry name" value="DHDPS"/>
    <property type="match status" value="1"/>
</dbReference>
<dbReference type="Pfam" id="PF00701">
    <property type="entry name" value="DHDPS"/>
    <property type="match status" value="1"/>
</dbReference>
<evidence type="ECO:0000313" key="5">
    <source>
        <dbReference type="Proteomes" id="UP000198703"/>
    </source>
</evidence>
<dbReference type="AlphaFoldDB" id="A0A1H3YNQ8"/>
<organism evidence="4 5">
    <name type="scientific">Rubrimonas cliftonensis</name>
    <dbReference type="NCBI Taxonomy" id="89524"/>
    <lineage>
        <taxon>Bacteria</taxon>
        <taxon>Pseudomonadati</taxon>
        <taxon>Pseudomonadota</taxon>
        <taxon>Alphaproteobacteria</taxon>
        <taxon>Rhodobacterales</taxon>
        <taxon>Paracoccaceae</taxon>
        <taxon>Rubrimonas</taxon>
    </lineage>
</organism>
<reference evidence="4 5" key="1">
    <citation type="submission" date="2016-10" db="EMBL/GenBank/DDBJ databases">
        <authorList>
            <person name="de Groot N.N."/>
        </authorList>
    </citation>
    <scope>NUCLEOTIDE SEQUENCE [LARGE SCALE GENOMIC DNA]</scope>
    <source>
        <strain evidence="4 5">DSM 15345</strain>
    </source>
</reference>
<name>A0A1H3YNQ8_9RHOB</name>
<keyword evidence="5" id="KW-1185">Reference proteome</keyword>
<dbReference type="SMART" id="SM01130">
    <property type="entry name" value="DHDPS"/>
    <property type="match status" value="1"/>
</dbReference>
<dbReference type="OrthoDB" id="199953at2"/>
<dbReference type="PANTHER" id="PTHR12128:SF72">
    <property type="entry name" value="DIHYDRODIPICOLINATE SYNTHASE"/>
    <property type="match status" value="1"/>
</dbReference>
<dbReference type="SUPFAM" id="SSF51569">
    <property type="entry name" value="Aldolase"/>
    <property type="match status" value="1"/>
</dbReference>